<organism evidence="3 4">
    <name type="scientific">Marasmius tenuissimus</name>
    <dbReference type="NCBI Taxonomy" id="585030"/>
    <lineage>
        <taxon>Eukaryota</taxon>
        <taxon>Fungi</taxon>
        <taxon>Dikarya</taxon>
        <taxon>Basidiomycota</taxon>
        <taxon>Agaricomycotina</taxon>
        <taxon>Agaricomycetes</taxon>
        <taxon>Agaricomycetidae</taxon>
        <taxon>Agaricales</taxon>
        <taxon>Marasmiineae</taxon>
        <taxon>Marasmiaceae</taxon>
        <taxon>Marasmius</taxon>
    </lineage>
</organism>
<comment type="caution">
    <text evidence="3">The sequence shown here is derived from an EMBL/GenBank/DDBJ whole genome shotgun (WGS) entry which is preliminary data.</text>
</comment>
<sequence>MLARLGRMISRDIEAGQGKKEIEEKEKEVGWLFKWISGNRDKDKDRDCPHGQREERQLADPDEQPGCLTGLIDYYTLPSFEDWAVALDVCQSVSASDSSAKEAIRELRIVFKYGKPQSQLSAGRLWAIMLRNSSDIFISQSTSRKFLGTLEKLVLSSKTDPVVKERVLRVLAAAAYATESKKDTGFRDLWKKIKPEDEPDEGIPFDNADPMFDVPPPGAMDAGRWLYESKGLLPPFDHHAGKQQHAQHNQIQHPNSQHCKTGNLPLQEHGDATKESSKNNWSGIEDTLRPLRDRRSERVREDREEEEGWSNLNLSLGEIPNSPPSTSGHSEDGPITPYTTSTPVCDTPPSFVSLRPSDSPIARPLSTISNTTAVPPYSPGDYHPRSWRNTFASAQTYETLPSYHSRRSTRTLNEMAPIPTTRNIRSLPPIPPLPPFVS</sequence>
<feature type="compositionally biased region" description="Polar residues" evidence="1">
    <location>
        <begin position="244"/>
        <end position="260"/>
    </location>
</feature>
<dbReference type="PROSITE" id="PS50179">
    <property type="entry name" value="VHS"/>
    <property type="match status" value="1"/>
</dbReference>
<protein>
    <recommendedName>
        <fullName evidence="2">VHS domain-containing protein</fullName>
    </recommendedName>
</protein>
<dbReference type="EMBL" id="JBBXMP010000140">
    <property type="protein sequence ID" value="KAL0061294.1"/>
    <property type="molecule type" value="Genomic_DNA"/>
</dbReference>
<proteinExistence type="predicted"/>
<evidence type="ECO:0000313" key="3">
    <source>
        <dbReference type="EMBL" id="KAL0061294.1"/>
    </source>
</evidence>
<dbReference type="Gene3D" id="1.25.40.90">
    <property type="match status" value="1"/>
</dbReference>
<dbReference type="SMART" id="SM00288">
    <property type="entry name" value="VHS"/>
    <property type="match status" value="1"/>
</dbReference>
<evidence type="ECO:0000256" key="1">
    <source>
        <dbReference type="SAM" id="MobiDB-lite"/>
    </source>
</evidence>
<dbReference type="CDD" id="cd16980">
    <property type="entry name" value="VHS_Lsb5"/>
    <property type="match status" value="1"/>
</dbReference>
<dbReference type="Proteomes" id="UP001437256">
    <property type="component" value="Unassembled WGS sequence"/>
</dbReference>
<dbReference type="InterPro" id="IPR045007">
    <property type="entry name" value="LSB5"/>
</dbReference>
<name>A0ABR2ZJB4_9AGAR</name>
<reference evidence="3 4" key="1">
    <citation type="submission" date="2024-05" db="EMBL/GenBank/DDBJ databases">
        <title>A draft genome resource for the thread blight pathogen Marasmius tenuissimus strain MS-2.</title>
        <authorList>
            <person name="Yulfo-Soto G.E."/>
            <person name="Baruah I.K."/>
            <person name="Amoako-Attah I."/>
            <person name="Bukari Y."/>
            <person name="Meinhardt L.W."/>
            <person name="Bailey B.A."/>
            <person name="Cohen S.P."/>
        </authorList>
    </citation>
    <scope>NUCLEOTIDE SEQUENCE [LARGE SCALE GENOMIC DNA]</scope>
    <source>
        <strain evidence="3 4">MS-2</strain>
    </source>
</reference>
<feature type="region of interest" description="Disordered" evidence="1">
    <location>
        <begin position="401"/>
        <end position="438"/>
    </location>
</feature>
<dbReference type="SUPFAM" id="SSF48464">
    <property type="entry name" value="ENTH/VHS domain"/>
    <property type="match status" value="1"/>
</dbReference>
<feature type="compositionally biased region" description="Pro residues" evidence="1">
    <location>
        <begin position="428"/>
        <end position="438"/>
    </location>
</feature>
<dbReference type="Pfam" id="PF00790">
    <property type="entry name" value="VHS"/>
    <property type="match status" value="1"/>
</dbReference>
<keyword evidence="4" id="KW-1185">Reference proteome</keyword>
<dbReference type="InterPro" id="IPR002014">
    <property type="entry name" value="VHS_dom"/>
</dbReference>
<feature type="compositionally biased region" description="Basic and acidic residues" evidence="1">
    <location>
        <begin position="41"/>
        <end position="59"/>
    </location>
</feature>
<gene>
    <name evidence="3" type="ORF">AAF712_011870</name>
</gene>
<evidence type="ECO:0000259" key="2">
    <source>
        <dbReference type="PROSITE" id="PS50179"/>
    </source>
</evidence>
<feature type="region of interest" description="Disordered" evidence="1">
    <location>
        <begin position="41"/>
        <end position="64"/>
    </location>
</feature>
<accession>A0ABR2ZJB4</accession>
<evidence type="ECO:0000313" key="4">
    <source>
        <dbReference type="Proteomes" id="UP001437256"/>
    </source>
</evidence>
<dbReference type="PANTHER" id="PTHR47789">
    <property type="entry name" value="LAS SEVENTEEN-BINDING PROTEIN 5"/>
    <property type="match status" value="1"/>
</dbReference>
<feature type="domain" description="VHS" evidence="2">
    <location>
        <begin position="81"/>
        <end position="194"/>
    </location>
</feature>
<feature type="region of interest" description="Disordered" evidence="1">
    <location>
        <begin position="238"/>
        <end position="333"/>
    </location>
</feature>
<feature type="compositionally biased region" description="Basic and acidic residues" evidence="1">
    <location>
        <begin position="268"/>
        <end position="277"/>
    </location>
</feature>
<dbReference type="PANTHER" id="PTHR47789:SF2">
    <property type="entry name" value="VHS DOMAIN-CONTAINING PROTEIN"/>
    <property type="match status" value="1"/>
</dbReference>
<feature type="compositionally biased region" description="Basic and acidic residues" evidence="1">
    <location>
        <begin position="286"/>
        <end position="302"/>
    </location>
</feature>
<dbReference type="InterPro" id="IPR008942">
    <property type="entry name" value="ENTH_VHS"/>
</dbReference>